<evidence type="ECO:0000313" key="1">
    <source>
        <dbReference type="EMBL" id="KAJ4960546.1"/>
    </source>
</evidence>
<name>A0A9Q0H5Z7_9MAGN</name>
<organism evidence="1 2">
    <name type="scientific">Protea cynaroides</name>
    <dbReference type="NCBI Taxonomy" id="273540"/>
    <lineage>
        <taxon>Eukaryota</taxon>
        <taxon>Viridiplantae</taxon>
        <taxon>Streptophyta</taxon>
        <taxon>Embryophyta</taxon>
        <taxon>Tracheophyta</taxon>
        <taxon>Spermatophyta</taxon>
        <taxon>Magnoliopsida</taxon>
        <taxon>Proteales</taxon>
        <taxon>Proteaceae</taxon>
        <taxon>Protea</taxon>
    </lineage>
</organism>
<accession>A0A9Q0H5Z7</accession>
<sequence length="233" mass="26252">MHRSTQFHTWSVFTRSLEVRFDPHSAFDRALELWLSTTNPTSNSLPPLVSPSLPSLFDVETKISVAFLEMQPPQLSSQTETSIEKPSQPETFIPTSIVVSSVAPVSTPVFNPTDTMSTPNSPYLSHNLYSRKMVTEFENARVLVTDHKILVKDCMDNMGNGVAEPFGTTEIALPHKDISWIAHLIPPWPPPPTRLLNFLYENEFCKNIKPPLRLLDQIPPWPPCKHPIFAIPS</sequence>
<dbReference type="Proteomes" id="UP001141806">
    <property type="component" value="Unassembled WGS sequence"/>
</dbReference>
<evidence type="ECO:0000313" key="2">
    <source>
        <dbReference type="Proteomes" id="UP001141806"/>
    </source>
</evidence>
<keyword evidence="2" id="KW-1185">Reference proteome</keyword>
<reference evidence="1" key="1">
    <citation type="journal article" date="2023" name="Plant J.">
        <title>The genome of the king protea, Protea cynaroides.</title>
        <authorList>
            <person name="Chang J."/>
            <person name="Duong T.A."/>
            <person name="Schoeman C."/>
            <person name="Ma X."/>
            <person name="Roodt D."/>
            <person name="Barker N."/>
            <person name="Li Z."/>
            <person name="Van de Peer Y."/>
            <person name="Mizrachi E."/>
        </authorList>
    </citation>
    <scope>NUCLEOTIDE SEQUENCE</scope>
    <source>
        <tissue evidence="1">Young leaves</tissue>
    </source>
</reference>
<comment type="caution">
    <text evidence="1">The sequence shown here is derived from an EMBL/GenBank/DDBJ whole genome shotgun (WGS) entry which is preliminary data.</text>
</comment>
<proteinExistence type="predicted"/>
<dbReference type="AlphaFoldDB" id="A0A9Q0H5Z7"/>
<gene>
    <name evidence="1" type="ORF">NE237_020456</name>
</gene>
<dbReference type="EMBL" id="JAMYWD010000009">
    <property type="protein sequence ID" value="KAJ4960546.1"/>
    <property type="molecule type" value="Genomic_DNA"/>
</dbReference>
<protein>
    <submittedName>
        <fullName evidence="1">Uncharacterized protein</fullName>
    </submittedName>
</protein>